<dbReference type="InterPro" id="IPR029058">
    <property type="entry name" value="AB_hydrolase_fold"/>
</dbReference>
<evidence type="ECO:0000313" key="1">
    <source>
        <dbReference type="EMBL" id="GAA4435745.1"/>
    </source>
</evidence>
<accession>A0ABP8LTD6</accession>
<gene>
    <name evidence="1" type="ORF">GCM10023091_12720</name>
</gene>
<dbReference type="PANTHER" id="PTHR48098:SF3">
    <property type="entry name" value="IRON(III) ENTEROBACTIN ESTERASE"/>
    <property type="match status" value="1"/>
</dbReference>
<comment type="caution">
    <text evidence="1">The sequence shown here is derived from an EMBL/GenBank/DDBJ whole genome shotgun (WGS) entry which is preliminary data.</text>
</comment>
<dbReference type="Pfam" id="PF00756">
    <property type="entry name" value="Esterase"/>
    <property type="match status" value="1"/>
</dbReference>
<keyword evidence="1" id="KW-0378">Hydrolase</keyword>
<dbReference type="SUPFAM" id="SSF53474">
    <property type="entry name" value="alpha/beta-Hydrolases"/>
    <property type="match status" value="1"/>
</dbReference>
<name>A0ABP8LTD6_9BACT</name>
<dbReference type="InterPro" id="IPR000801">
    <property type="entry name" value="Esterase-like"/>
</dbReference>
<evidence type="ECO:0000313" key="2">
    <source>
        <dbReference type="Proteomes" id="UP001501508"/>
    </source>
</evidence>
<organism evidence="1 2">
    <name type="scientific">Ravibacter arvi</name>
    <dbReference type="NCBI Taxonomy" id="2051041"/>
    <lineage>
        <taxon>Bacteria</taxon>
        <taxon>Pseudomonadati</taxon>
        <taxon>Bacteroidota</taxon>
        <taxon>Cytophagia</taxon>
        <taxon>Cytophagales</taxon>
        <taxon>Spirosomataceae</taxon>
        <taxon>Ravibacter</taxon>
    </lineage>
</organism>
<dbReference type="EMBL" id="BAABEY010000013">
    <property type="protein sequence ID" value="GAA4435745.1"/>
    <property type="molecule type" value="Genomic_DNA"/>
</dbReference>
<proteinExistence type="predicted"/>
<dbReference type="Proteomes" id="UP001501508">
    <property type="component" value="Unassembled WGS sequence"/>
</dbReference>
<protein>
    <submittedName>
        <fullName evidence="1">Alpha/beta hydrolase-fold protein</fullName>
    </submittedName>
</protein>
<dbReference type="PANTHER" id="PTHR48098">
    <property type="entry name" value="ENTEROCHELIN ESTERASE-RELATED"/>
    <property type="match status" value="1"/>
</dbReference>
<sequence>MLVFGNWGYPIVVFPSTLSRYYQVKDFGLIDSVRGYIESGKFKIYAVDAIDGDSWYARHLKPEQRVLNYMKYDKFLANELVPAIRNECNTDKIGVAGCSFGGYHAANFAFKHPDQVAYLMSMSGAFDMKTFMDGYYDDNFYFNNPVDYMANEHGWRYGHMKIVLGTSEWDICLHSNVQMSGILNRIGVDHWLNIWGWEKHDWPLWNKMFPTYLSRMFS</sequence>
<dbReference type="Gene3D" id="3.40.50.1820">
    <property type="entry name" value="alpha/beta hydrolase"/>
    <property type="match status" value="1"/>
</dbReference>
<reference evidence="2" key="1">
    <citation type="journal article" date="2019" name="Int. J. Syst. Evol. Microbiol.">
        <title>The Global Catalogue of Microorganisms (GCM) 10K type strain sequencing project: providing services to taxonomists for standard genome sequencing and annotation.</title>
        <authorList>
            <consortium name="The Broad Institute Genomics Platform"/>
            <consortium name="The Broad Institute Genome Sequencing Center for Infectious Disease"/>
            <person name="Wu L."/>
            <person name="Ma J."/>
        </authorList>
    </citation>
    <scope>NUCLEOTIDE SEQUENCE [LARGE SCALE GENOMIC DNA]</scope>
    <source>
        <strain evidence="2">JCM 31920</strain>
    </source>
</reference>
<dbReference type="GO" id="GO:0016787">
    <property type="term" value="F:hydrolase activity"/>
    <property type="evidence" value="ECO:0007669"/>
    <property type="project" value="UniProtKB-KW"/>
</dbReference>
<dbReference type="InterPro" id="IPR050583">
    <property type="entry name" value="Mycobacterial_A85_antigen"/>
</dbReference>
<keyword evidence="2" id="KW-1185">Reference proteome</keyword>